<proteinExistence type="predicted"/>
<organism evidence="1 2">
    <name type="scientific">Ameiurus melas</name>
    <name type="common">Black bullhead</name>
    <name type="synonym">Silurus melas</name>
    <dbReference type="NCBI Taxonomy" id="219545"/>
    <lineage>
        <taxon>Eukaryota</taxon>
        <taxon>Metazoa</taxon>
        <taxon>Chordata</taxon>
        <taxon>Craniata</taxon>
        <taxon>Vertebrata</taxon>
        <taxon>Euteleostomi</taxon>
        <taxon>Actinopterygii</taxon>
        <taxon>Neopterygii</taxon>
        <taxon>Teleostei</taxon>
        <taxon>Ostariophysi</taxon>
        <taxon>Siluriformes</taxon>
        <taxon>Ictaluridae</taxon>
        <taxon>Ameiurus</taxon>
    </lineage>
</organism>
<name>A0A7J6ACX7_AMEME</name>
<evidence type="ECO:0000313" key="2">
    <source>
        <dbReference type="Proteomes" id="UP000593565"/>
    </source>
</evidence>
<dbReference type="Proteomes" id="UP000593565">
    <property type="component" value="Unassembled WGS sequence"/>
</dbReference>
<dbReference type="AlphaFoldDB" id="A0A7J6ACX7"/>
<accession>A0A7J6ACX7</accession>
<sequence length="66" mass="7178">MRTGARMAPWRPATGARIPSADVTGAPWLAELLGVEWSAVRVGDLKFSSDRSDWISEAVTVFYNPG</sequence>
<dbReference type="EMBL" id="JAAGNN010000015">
    <property type="protein sequence ID" value="KAF4079857.1"/>
    <property type="molecule type" value="Genomic_DNA"/>
</dbReference>
<gene>
    <name evidence="1" type="ORF">AMELA_G00183110</name>
</gene>
<evidence type="ECO:0000313" key="1">
    <source>
        <dbReference type="EMBL" id="KAF4079857.1"/>
    </source>
</evidence>
<reference evidence="1 2" key="1">
    <citation type="submission" date="2020-02" db="EMBL/GenBank/DDBJ databases">
        <title>A chromosome-scale genome assembly of the black bullhead catfish (Ameiurus melas).</title>
        <authorList>
            <person name="Wen M."/>
            <person name="Zham M."/>
            <person name="Cabau C."/>
            <person name="Klopp C."/>
            <person name="Donnadieu C."/>
            <person name="Roques C."/>
            <person name="Bouchez O."/>
            <person name="Lampietro C."/>
            <person name="Jouanno E."/>
            <person name="Herpin A."/>
            <person name="Louis A."/>
            <person name="Berthelot C."/>
            <person name="Parey E."/>
            <person name="Roest-Crollius H."/>
            <person name="Braasch I."/>
            <person name="Postlethwait J."/>
            <person name="Robinson-Rechavi M."/>
            <person name="Echchiki A."/>
            <person name="Begum T."/>
            <person name="Montfort J."/>
            <person name="Schartl M."/>
            <person name="Bobe J."/>
            <person name="Guiguen Y."/>
        </authorList>
    </citation>
    <scope>NUCLEOTIDE SEQUENCE [LARGE SCALE GENOMIC DNA]</scope>
    <source>
        <strain evidence="1">M_S1</strain>
        <tissue evidence="1">Blood</tissue>
    </source>
</reference>
<protein>
    <submittedName>
        <fullName evidence="1">Uncharacterized protein</fullName>
    </submittedName>
</protein>
<comment type="caution">
    <text evidence="1">The sequence shown here is derived from an EMBL/GenBank/DDBJ whole genome shotgun (WGS) entry which is preliminary data.</text>
</comment>
<keyword evidence="2" id="KW-1185">Reference proteome</keyword>